<dbReference type="EMBL" id="LNQE01001551">
    <property type="protein sequence ID" value="KUG15526.1"/>
    <property type="molecule type" value="Genomic_DNA"/>
</dbReference>
<gene>
    <name evidence="1" type="ORF">ASZ90_014806</name>
</gene>
<reference evidence="1" key="1">
    <citation type="journal article" date="2015" name="Proc. Natl. Acad. Sci. U.S.A.">
        <title>Networks of energetic and metabolic interactions define dynamics in microbial communities.</title>
        <authorList>
            <person name="Embree M."/>
            <person name="Liu J.K."/>
            <person name="Al-Bassam M.M."/>
            <person name="Zengler K."/>
        </authorList>
    </citation>
    <scope>NUCLEOTIDE SEQUENCE</scope>
</reference>
<sequence>MRKSSNRIHRFFITMYFDLVIDNVVNKLTLQNKSGIILF</sequence>
<accession>A0A0W8F3Q2</accession>
<dbReference type="AlphaFoldDB" id="A0A0W8F3Q2"/>
<comment type="caution">
    <text evidence="1">The sequence shown here is derived from an EMBL/GenBank/DDBJ whole genome shotgun (WGS) entry which is preliminary data.</text>
</comment>
<protein>
    <submittedName>
        <fullName evidence="1">Uncharacterized protein</fullName>
    </submittedName>
</protein>
<name>A0A0W8F3Q2_9ZZZZ</name>
<proteinExistence type="predicted"/>
<organism evidence="1">
    <name type="scientific">hydrocarbon metagenome</name>
    <dbReference type="NCBI Taxonomy" id="938273"/>
    <lineage>
        <taxon>unclassified sequences</taxon>
        <taxon>metagenomes</taxon>
        <taxon>ecological metagenomes</taxon>
    </lineage>
</organism>
<evidence type="ECO:0000313" key="1">
    <source>
        <dbReference type="EMBL" id="KUG15526.1"/>
    </source>
</evidence>